<evidence type="ECO:0000313" key="3">
    <source>
        <dbReference type="Proteomes" id="UP000009168"/>
    </source>
</evidence>
<dbReference type="Gene3D" id="3.30.530.20">
    <property type="match status" value="1"/>
</dbReference>
<evidence type="ECO:0000259" key="1">
    <source>
        <dbReference type="Pfam" id="PF01852"/>
    </source>
</evidence>
<dbReference type="InParanoid" id="A4VCR8"/>
<evidence type="ECO:0000313" key="2">
    <source>
        <dbReference type="EMBL" id="EDK31322.2"/>
    </source>
</evidence>
<dbReference type="InterPro" id="IPR023393">
    <property type="entry name" value="START-like_dom_sf"/>
</dbReference>
<dbReference type="Proteomes" id="UP000009168">
    <property type="component" value="Unassembled WGS sequence"/>
</dbReference>
<dbReference type="RefSeq" id="XP_001471057.2">
    <property type="nucleotide sequence ID" value="XM_001471007.2"/>
</dbReference>
<reference evidence="3" key="1">
    <citation type="journal article" date="2006" name="PLoS Biol.">
        <title>Macronuclear genome sequence of the ciliate Tetrahymena thermophila, a model eukaryote.</title>
        <authorList>
            <person name="Eisen J.A."/>
            <person name="Coyne R.S."/>
            <person name="Wu M."/>
            <person name="Wu D."/>
            <person name="Thiagarajan M."/>
            <person name="Wortman J.R."/>
            <person name="Badger J.H."/>
            <person name="Ren Q."/>
            <person name="Amedeo P."/>
            <person name="Jones K.M."/>
            <person name="Tallon L.J."/>
            <person name="Delcher A.L."/>
            <person name="Salzberg S.L."/>
            <person name="Silva J.C."/>
            <person name="Haas B.J."/>
            <person name="Majoros W.H."/>
            <person name="Farzad M."/>
            <person name="Carlton J.M."/>
            <person name="Smith R.K. Jr."/>
            <person name="Garg J."/>
            <person name="Pearlman R.E."/>
            <person name="Karrer K.M."/>
            <person name="Sun L."/>
            <person name="Manning G."/>
            <person name="Elde N.C."/>
            <person name="Turkewitz A.P."/>
            <person name="Asai D.J."/>
            <person name="Wilkes D.E."/>
            <person name="Wang Y."/>
            <person name="Cai H."/>
            <person name="Collins K."/>
            <person name="Stewart B.A."/>
            <person name="Lee S.R."/>
            <person name="Wilamowska K."/>
            <person name="Weinberg Z."/>
            <person name="Ruzzo W.L."/>
            <person name="Wloga D."/>
            <person name="Gaertig J."/>
            <person name="Frankel J."/>
            <person name="Tsao C.-C."/>
            <person name="Gorovsky M.A."/>
            <person name="Keeling P.J."/>
            <person name="Waller R.F."/>
            <person name="Patron N.J."/>
            <person name="Cherry J.M."/>
            <person name="Stover N.A."/>
            <person name="Krieger C.J."/>
            <person name="del Toro C."/>
            <person name="Ryder H.F."/>
            <person name="Williamson S.C."/>
            <person name="Barbeau R.A."/>
            <person name="Hamilton E.P."/>
            <person name="Orias E."/>
        </authorList>
    </citation>
    <scope>NUCLEOTIDE SEQUENCE [LARGE SCALE GENOMIC DNA]</scope>
    <source>
        <strain evidence="3">SB210</strain>
    </source>
</reference>
<accession>A4VCR8</accession>
<gene>
    <name evidence="2" type="ORF">TTHERM_00327109</name>
</gene>
<dbReference type="HOGENOM" id="CLU_086530_0_0_1"/>
<dbReference type="Pfam" id="PF01852">
    <property type="entry name" value="START"/>
    <property type="match status" value="1"/>
</dbReference>
<proteinExistence type="predicted"/>
<feature type="domain" description="START" evidence="1">
    <location>
        <begin position="44"/>
        <end position="202"/>
    </location>
</feature>
<sequence>MFCHRQKIIFFLTNCTQKYKMIGNKYSNLLNSKLKENIEVRNIQEGWKEISSNNLITMYSTSYKGHQVQLNKFEGIVPVNFEKAAQFYFENLDDQKKNRDICEQFFKIENVDENTFVAYYQSKGNQIVSSRYVIGVQHRIKLNDNEYLITRDSIDEHPNSPKTDAIQADQIISATFLKKVSQFTTKLEIYSLFDPKINLPTTSSNFINQKKLESINKDLDIIKQM</sequence>
<name>A4VCR8_TETTS</name>
<protein>
    <submittedName>
        <fullName evidence="2">START domain protein</fullName>
    </submittedName>
</protein>
<dbReference type="InterPro" id="IPR002913">
    <property type="entry name" value="START_lipid-bd_dom"/>
</dbReference>
<dbReference type="CDD" id="cd00177">
    <property type="entry name" value="START"/>
    <property type="match status" value="1"/>
</dbReference>
<dbReference type="GO" id="GO:0008289">
    <property type="term" value="F:lipid binding"/>
    <property type="evidence" value="ECO:0007669"/>
    <property type="project" value="InterPro"/>
</dbReference>
<keyword evidence="3" id="KW-1185">Reference proteome</keyword>
<dbReference type="SUPFAM" id="SSF55961">
    <property type="entry name" value="Bet v1-like"/>
    <property type="match status" value="1"/>
</dbReference>
<dbReference type="GeneID" id="7830613"/>
<dbReference type="STRING" id="312017.A4VCR8"/>
<organism evidence="2 3">
    <name type="scientific">Tetrahymena thermophila (strain SB210)</name>
    <dbReference type="NCBI Taxonomy" id="312017"/>
    <lineage>
        <taxon>Eukaryota</taxon>
        <taxon>Sar</taxon>
        <taxon>Alveolata</taxon>
        <taxon>Ciliophora</taxon>
        <taxon>Intramacronucleata</taxon>
        <taxon>Oligohymenophorea</taxon>
        <taxon>Hymenostomatida</taxon>
        <taxon>Tetrahymenina</taxon>
        <taxon>Tetrahymenidae</taxon>
        <taxon>Tetrahymena</taxon>
    </lineage>
</organism>
<dbReference type="EMBL" id="GG662299">
    <property type="protein sequence ID" value="EDK31322.2"/>
    <property type="molecule type" value="Genomic_DNA"/>
</dbReference>
<dbReference type="KEGG" id="tet:TTHERM_00327109"/>
<dbReference type="eggNOG" id="ENOG502R2XH">
    <property type="taxonomic scope" value="Eukaryota"/>
</dbReference>
<dbReference type="OrthoDB" id="2344588at2759"/>
<dbReference type="AlphaFoldDB" id="A4VCR8"/>